<name>A0AAV2AF74_9ARAC</name>
<feature type="transmembrane region" description="Helical" evidence="1">
    <location>
        <begin position="33"/>
        <end position="51"/>
    </location>
</feature>
<keyword evidence="3" id="KW-1185">Reference proteome</keyword>
<reference evidence="2 3" key="1">
    <citation type="submission" date="2024-04" db="EMBL/GenBank/DDBJ databases">
        <authorList>
            <person name="Rising A."/>
            <person name="Reimegard J."/>
            <person name="Sonavane S."/>
            <person name="Akerstrom W."/>
            <person name="Nylinder S."/>
            <person name="Hedman E."/>
            <person name="Kallberg Y."/>
        </authorList>
    </citation>
    <scope>NUCLEOTIDE SEQUENCE [LARGE SCALE GENOMIC DNA]</scope>
</reference>
<gene>
    <name evidence="2" type="ORF">LARSCL_LOCUS11762</name>
</gene>
<keyword evidence="1" id="KW-0812">Transmembrane</keyword>
<dbReference type="EMBL" id="CAXIEN010000149">
    <property type="protein sequence ID" value="CAL1281764.1"/>
    <property type="molecule type" value="Genomic_DNA"/>
</dbReference>
<proteinExistence type="predicted"/>
<dbReference type="Proteomes" id="UP001497382">
    <property type="component" value="Unassembled WGS sequence"/>
</dbReference>
<organism evidence="2 3">
    <name type="scientific">Larinioides sclopetarius</name>
    <dbReference type="NCBI Taxonomy" id="280406"/>
    <lineage>
        <taxon>Eukaryota</taxon>
        <taxon>Metazoa</taxon>
        <taxon>Ecdysozoa</taxon>
        <taxon>Arthropoda</taxon>
        <taxon>Chelicerata</taxon>
        <taxon>Arachnida</taxon>
        <taxon>Araneae</taxon>
        <taxon>Araneomorphae</taxon>
        <taxon>Entelegynae</taxon>
        <taxon>Araneoidea</taxon>
        <taxon>Araneidae</taxon>
        <taxon>Larinioides</taxon>
    </lineage>
</organism>
<keyword evidence="1" id="KW-0472">Membrane</keyword>
<feature type="non-terminal residue" evidence="2">
    <location>
        <position position="53"/>
    </location>
</feature>
<evidence type="ECO:0000313" key="2">
    <source>
        <dbReference type="EMBL" id="CAL1281764.1"/>
    </source>
</evidence>
<dbReference type="AlphaFoldDB" id="A0AAV2AF74"/>
<evidence type="ECO:0000313" key="3">
    <source>
        <dbReference type="Proteomes" id="UP001497382"/>
    </source>
</evidence>
<protein>
    <submittedName>
        <fullName evidence="2">Uncharacterized protein</fullName>
    </submittedName>
</protein>
<comment type="caution">
    <text evidence="2">The sequence shown here is derived from an EMBL/GenBank/DDBJ whole genome shotgun (WGS) entry which is preliminary data.</text>
</comment>
<keyword evidence="1" id="KW-1133">Transmembrane helix</keyword>
<sequence>MSLCLTIAISILDKLLPDGTAIHKDYPYYSPGMWNFFVVASFVMIYVRYHWKL</sequence>
<evidence type="ECO:0000256" key="1">
    <source>
        <dbReference type="SAM" id="Phobius"/>
    </source>
</evidence>
<accession>A0AAV2AF74</accession>